<keyword evidence="3" id="KW-0663">Pyridoxal phosphate</keyword>
<dbReference type="AlphaFoldDB" id="A0A2S9SQE2"/>
<sequence>MNYNFDKEINRKDTNCYKWDTTKDGVIPMWVADMDFEVAKPILNSIINRANHGVFGYTVVDDDYFNAEINWWKRRFNCEIKKEWIEPTTGVIPSLASIIQTFCKKDDKVLIQTPVYHYFAISIKNSGCEVLENELIYENGKYSVDLEDFENKIKTHNPKLFILCNPHNPVGKVFSKDELKAMGEICQKHNVLVVSDEIHRDLVYKGYFHTPYISLGEEFLQNSITCTSATKTFNLAGLKASNIVVANKDLRVKLDKTLQKNEIKSLNVFGIEATKTAYEECESWLDKLLVYLEKNRDFLEDFIAKNIPNLKVVKAEATYLLWIDISHLGLNSKEFTKKLEELGNVRVISGATFGENGDDFIRVNIATSFEILKEALNGLKNTVLSLK</sequence>
<dbReference type="NCBIfam" id="TIGR04350">
    <property type="entry name" value="C_S_lyase_PatB"/>
    <property type="match status" value="1"/>
</dbReference>
<dbReference type="RefSeq" id="WP_105912272.1">
    <property type="nucleotide sequence ID" value="NZ_NXGH01000025.1"/>
</dbReference>
<dbReference type="PANTHER" id="PTHR43525">
    <property type="entry name" value="PROTEIN MALY"/>
    <property type="match status" value="1"/>
</dbReference>
<dbReference type="GO" id="GO:0047804">
    <property type="term" value="F:cysteine-S-conjugate beta-lyase activity"/>
    <property type="evidence" value="ECO:0007669"/>
    <property type="project" value="UniProtKB-EC"/>
</dbReference>
<dbReference type="Proteomes" id="UP000238649">
    <property type="component" value="Unassembled WGS sequence"/>
</dbReference>
<evidence type="ECO:0000259" key="6">
    <source>
        <dbReference type="Pfam" id="PF00155"/>
    </source>
</evidence>
<dbReference type="EMBL" id="NXGH01000025">
    <property type="protein sequence ID" value="PRM88796.1"/>
    <property type="molecule type" value="Genomic_DNA"/>
</dbReference>
<dbReference type="OrthoDB" id="9803354at2"/>
<dbReference type="SUPFAM" id="SSF53383">
    <property type="entry name" value="PLP-dependent transferases"/>
    <property type="match status" value="1"/>
</dbReference>
<protein>
    <recommendedName>
        <fullName evidence="2">cysteine-S-conjugate beta-lyase</fullName>
        <ecNumber evidence="2">4.4.1.13</ecNumber>
    </recommendedName>
</protein>
<evidence type="ECO:0000256" key="5">
    <source>
        <dbReference type="ARBA" id="ARBA00037974"/>
    </source>
</evidence>
<accession>A0A2S9SQE2</accession>
<feature type="domain" description="Aminotransferase class I/classII large" evidence="6">
    <location>
        <begin position="49"/>
        <end position="377"/>
    </location>
</feature>
<keyword evidence="4 7" id="KW-0456">Lyase</keyword>
<evidence type="ECO:0000256" key="3">
    <source>
        <dbReference type="ARBA" id="ARBA00022898"/>
    </source>
</evidence>
<dbReference type="CDD" id="cd00609">
    <property type="entry name" value="AAT_like"/>
    <property type="match status" value="1"/>
</dbReference>
<dbReference type="Gene3D" id="3.90.1150.10">
    <property type="entry name" value="Aspartate Aminotransferase, domain 1"/>
    <property type="match status" value="1"/>
</dbReference>
<evidence type="ECO:0000313" key="7">
    <source>
        <dbReference type="EMBL" id="PRM88796.1"/>
    </source>
</evidence>
<proteinExistence type="inferred from homology"/>
<dbReference type="InterPro" id="IPR051798">
    <property type="entry name" value="Class-II_PLP-Dep_Aminotrans"/>
</dbReference>
<comment type="caution">
    <text evidence="7">The sequence shown here is derived from an EMBL/GenBank/DDBJ whole genome shotgun (WGS) entry which is preliminary data.</text>
</comment>
<dbReference type="Gene3D" id="3.40.640.10">
    <property type="entry name" value="Type I PLP-dependent aspartate aminotransferase-like (Major domain)"/>
    <property type="match status" value="1"/>
</dbReference>
<gene>
    <name evidence="7" type="ORF">CJ671_08455</name>
</gene>
<dbReference type="InterPro" id="IPR004839">
    <property type="entry name" value="Aminotransferase_I/II_large"/>
</dbReference>
<organism evidence="7 8">
    <name type="scientific">Aliarcobacter cryaerophilus</name>
    <dbReference type="NCBI Taxonomy" id="28198"/>
    <lineage>
        <taxon>Bacteria</taxon>
        <taxon>Pseudomonadati</taxon>
        <taxon>Campylobacterota</taxon>
        <taxon>Epsilonproteobacteria</taxon>
        <taxon>Campylobacterales</taxon>
        <taxon>Arcobacteraceae</taxon>
        <taxon>Aliarcobacter</taxon>
    </lineage>
</organism>
<comment type="similarity">
    <text evidence="5">Belongs to the class-II pyridoxal-phosphate-dependent aminotransferase family. MalY/PatB cystathionine beta-lyase subfamily.</text>
</comment>
<dbReference type="EC" id="4.4.1.13" evidence="2"/>
<dbReference type="GO" id="GO:0030170">
    <property type="term" value="F:pyridoxal phosphate binding"/>
    <property type="evidence" value="ECO:0007669"/>
    <property type="project" value="InterPro"/>
</dbReference>
<dbReference type="InterPro" id="IPR015424">
    <property type="entry name" value="PyrdxlP-dep_Trfase"/>
</dbReference>
<comment type="cofactor">
    <cofactor evidence="1">
        <name>pyridoxal 5'-phosphate</name>
        <dbReference type="ChEBI" id="CHEBI:597326"/>
    </cofactor>
</comment>
<dbReference type="InterPro" id="IPR015421">
    <property type="entry name" value="PyrdxlP-dep_Trfase_major"/>
</dbReference>
<dbReference type="InterPro" id="IPR027619">
    <property type="entry name" value="C-S_lyase_PatB-like"/>
</dbReference>
<name>A0A2S9SQE2_9BACT</name>
<evidence type="ECO:0000256" key="2">
    <source>
        <dbReference type="ARBA" id="ARBA00012224"/>
    </source>
</evidence>
<evidence type="ECO:0000256" key="1">
    <source>
        <dbReference type="ARBA" id="ARBA00001933"/>
    </source>
</evidence>
<reference evidence="7 8" key="1">
    <citation type="submission" date="2017-09" db="EMBL/GenBank/DDBJ databases">
        <title>Reassesment of A. cryaerophilus.</title>
        <authorList>
            <person name="Perez-Cataluna A."/>
            <person name="Collado L."/>
            <person name="Salgado O."/>
            <person name="Lefinanco V."/>
            <person name="Figueras M.J."/>
        </authorList>
    </citation>
    <scope>NUCLEOTIDE SEQUENCE [LARGE SCALE GENOMIC DNA]</scope>
    <source>
        <strain evidence="7 8">LMG 9871</strain>
    </source>
</reference>
<evidence type="ECO:0000313" key="8">
    <source>
        <dbReference type="Proteomes" id="UP000238649"/>
    </source>
</evidence>
<dbReference type="InterPro" id="IPR015422">
    <property type="entry name" value="PyrdxlP-dep_Trfase_small"/>
</dbReference>
<dbReference type="PANTHER" id="PTHR43525:SF1">
    <property type="entry name" value="PROTEIN MALY"/>
    <property type="match status" value="1"/>
</dbReference>
<evidence type="ECO:0000256" key="4">
    <source>
        <dbReference type="ARBA" id="ARBA00023239"/>
    </source>
</evidence>
<dbReference type="Pfam" id="PF00155">
    <property type="entry name" value="Aminotran_1_2"/>
    <property type="match status" value="1"/>
</dbReference>